<proteinExistence type="predicted"/>
<evidence type="ECO:0000256" key="2">
    <source>
        <dbReference type="ARBA" id="ARBA00023125"/>
    </source>
</evidence>
<dbReference type="InterPro" id="IPR010982">
    <property type="entry name" value="Lambda_DNA-bd_dom_sf"/>
</dbReference>
<dbReference type="PANTHER" id="PTHR30146:SF153">
    <property type="entry name" value="LACTOSE OPERON REPRESSOR"/>
    <property type="match status" value="1"/>
</dbReference>
<gene>
    <name evidence="6" type="ORF">L284_21955</name>
</gene>
<dbReference type="Pfam" id="PF13377">
    <property type="entry name" value="Peripla_BP_3"/>
    <property type="match status" value="1"/>
</dbReference>
<organism evidence="6 7">
    <name type="scientific">Novosphingobium lindaniclasticum LE124</name>
    <dbReference type="NCBI Taxonomy" id="1096930"/>
    <lineage>
        <taxon>Bacteria</taxon>
        <taxon>Pseudomonadati</taxon>
        <taxon>Pseudomonadota</taxon>
        <taxon>Alphaproteobacteria</taxon>
        <taxon>Sphingomonadales</taxon>
        <taxon>Sphingomonadaceae</taxon>
        <taxon>Novosphingobium</taxon>
    </lineage>
</organism>
<dbReference type="InterPro" id="IPR046335">
    <property type="entry name" value="LacI/GalR-like_sensor"/>
</dbReference>
<dbReference type="eggNOG" id="COG1609">
    <property type="taxonomic scope" value="Bacteria"/>
</dbReference>
<keyword evidence="3" id="KW-0804">Transcription</keyword>
<evidence type="ECO:0000256" key="1">
    <source>
        <dbReference type="ARBA" id="ARBA00023015"/>
    </source>
</evidence>
<dbReference type="InterPro" id="IPR000843">
    <property type="entry name" value="HTH_LacI"/>
</dbReference>
<evidence type="ECO:0000313" key="6">
    <source>
        <dbReference type="EMBL" id="EQB07989.1"/>
    </source>
</evidence>
<evidence type="ECO:0000256" key="3">
    <source>
        <dbReference type="ARBA" id="ARBA00023163"/>
    </source>
</evidence>
<dbReference type="CDD" id="cd01545">
    <property type="entry name" value="PBP1_SalR"/>
    <property type="match status" value="1"/>
</dbReference>
<keyword evidence="7" id="KW-1185">Reference proteome</keyword>
<evidence type="ECO:0000313" key="7">
    <source>
        <dbReference type="Proteomes" id="UP000015527"/>
    </source>
</evidence>
<name>T0IE98_9SPHN</name>
<dbReference type="InterPro" id="IPR028082">
    <property type="entry name" value="Peripla_BP_I"/>
</dbReference>
<dbReference type="Gene3D" id="1.10.260.40">
    <property type="entry name" value="lambda repressor-like DNA-binding domains"/>
    <property type="match status" value="1"/>
</dbReference>
<comment type="caution">
    <text evidence="6">The sequence shown here is derived from an EMBL/GenBank/DDBJ whole genome shotgun (WGS) entry which is preliminary data.</text>
</comment>
<sequence length="360" mass="38465">MRAGAPGNQMSSQTRGPRKQRSSAKIDDVARLAGVSPMTVSRVINKGANVREETRRKVEAAIAELNYAPSNAARILAGGEDLRIGLLHSNPSFAYLSEFLVGALEETSAANAQLLVKPCNEEGGEAKAVAQLLRTRIDGVILPPPLSDSPAVLEALKDADVPVVAVATGRAPEWALSVSIDDREAAFTMTHHLAALGHRRIGFITGHPNQTASAERLDGYREALSALHLPFDPALVAQGYFTYRSGLEAATQLLDLDTPPTAIFASNDDMAAAAITVAHRRGLDVPNQLTVCGYDDTALAVSVWPELTTIRQPTTDMARRAVRLLIGEIRARNGGRSAVEHPHVVAEFKLIRRDSDAGPA</sequence>
<dbReference type="Gene3D" id="3.40.50.2300">
    <property type="match status" value="2"/>
</dbReference>
<keyword evidence="2" id="KW-0238">DNA-binding</keyword>
<feature type="region of interest" description="Disordered" evidence="4">
    <location>
        <begin position="1"/>
        <end position="26"/>
    </location>
</feature>
<dbReference type="SUPFAM" id="SSF47413">
    <property type="entry name" value="lambda repressor-like DNA-binding domains"/>
    <property type="match status" value="1"/>
</dbReference>
<dbReference type="PATRIC" id="fig|1096930.3.peg.4316"/>
<dbReference type="PROSITE" id="PS50932">
    <property type="entry name" value="HTH_LACI_2"/>
    <property type="match status" value="1"/>
</dbReference>
<dbReference type="PANTHER" id="PTHR30146">
    <property type="entry name" value="LACI-RELATED TRANSCRIPTIONAL REPRESSOR"/>
    <property type="match status" value="1"/>
</dbReference>
<evidence type="ECO:0000256" key="4">
    <source>
        <dbReference type="SAM" id="MobiDB-lite"/>
    </source>
</evidence>
<dbReference type="PROSITE" id="PS00356">
    <property type="entry name" value="HTH_LACI_1"/>
    <property type="match status" value="1"/>
</dbReference>
<reference evidence="6 7" key="1">
    <citation type="journal article" date="2013" name="Genome Announc.">
        <title>Genome Sequence of Novosphingobium lindaniclasticum LE124T, Isolated from a Hexachlorocyclohexane Dumpsite.</title>
        <authorList>
            <person name="Saxena A."/>
            <person name="Nayyar N."/>
            <person name="Sangwan N."/>
            <person name="Kumari R."/>
            <person name="Khurana J.P."/>
            <person name="Lal R."/>
        </authorList>
    </citation>
    <scope>NUCLEOTIDE SEQUENCE [LARGE SCALE GENOMIC DNA]</scope>
    <source>
        <strain evidence="6 7">LE124</strain>
    </source>
</reference>
<dbReference type="Pfam" id="PF00356">
    <property type="entry name" value="LacI"/>
    <property type="match status" value="1"/>
</dbReference>
<dbReference type="GO" id="GO:0000976">
    <property type="term" value="F:transcription cis-regulatory region binding"/>
    <property type="evidence" value="ECO:0007669"/>
    <property type="project" value="TreeGrafter"/>
</dbReference>
<protein>
    <recommendedName>
        <fullName evidence="5">HTH lacI-type domain-containing protein</fullName>
    </recommendedName>
</protein>
<feature type="domain" description="HTH lacI-type" evidence="5">
    <location>
        <begin position="24"/>
        <end position="78"/>
    </location>
</feature>
<dbReference type="EMBL" id="ATHL01000151">
    <property type="protein sequence ID" value="EQB07989.1"/>
    <property type="molecule type" value="Genomic_DNA"/>
</dbReference>
<dbReference type="SUPFAM" id="SSF53822">
    <property type="entry name" value="Periplasmic binding protein-like I"/>
    <property type="match status" value="1"/>
</dbReference>
<accession>T0IE98</accession>
<dbReference type="CDD" id="cd01392">
    <property type="entry name" value="HTH_LacI"/>
    <property type="match status" value="1"/>
</dbReference>
<dbReference type="PRINTS" id="PR00036">
    <property type="entry name" value="HTHLACI"/>
</dbReference>
<keyword evidence="1" id="KW-0805">Transcription regulation</keyword>
<dbReference type="SMART" id="SM00354">
    <property type="entry name" value="HTH_LACI"/>
    <property type="match status" value="1"/>
</dbReference>
<dbReference type="AlphaFoldDB" id="T0IE98"/>
<dbReference type="GO" id="GO:0003700">
    <property type="term" value="F:DNA-binding transcription factor activity"/>
    <property type="evidence" value="ECO:0007669"/>
    <property type="project" value="TreeGrafter"/>
</dbReference>
<evidence type="ECO:0000259" key="5">
    <source>
        <dbReference type="PROSITE" id="PS50932"/>
    </source>
</evidence>
<dbReference type="Proteomes" id="UP000015527">
    <property type="component" value="Unassembled WGS sequence"/>
</dbReference>